<reference evidence="2 3" key="1">
    <citation type="journal article" date="2016" name="Genome Biol. Evol.">
        <title>Divergent and convergent evolution of fungal pathogenicity.</title>
        <authorList>
            <person name="Shang Y."/>
            <person name="Xiao G."/>
            <person name="Zheng P."/>
            <person name="Cen K."/>
            <person name="Zhan S."/>
            <person name="Wang C."/>
        </authorList>
    </citation>
    <scope>NUCLEOTIDE SEQUENCE [LARGE SCALE GENOMIC DNA]</scope>
    <source>
        <strain evidence="2 3">ARSEF 2679</strain>
    </source>
</reference>
<evidence type="ECO:0000313" key="2">
    <source>
        <dbReference type="EMBL" id="OAA56818.1"/>
    </source>
</evidence>
<gene>
    <name evidence="2" type="ORF">ISF_07334</name>
</gene>
<dbReference type="Proteomes" id="UP000076744">
    <property type="component" value="Unassembled WGS sequence"/>
</dbReference>
<dbReference type="Pfam" id="PF04681">
    <property type="entry name" value="Bys1"/>
    <property type="match status" value="1"/>
</dbReference>
<organism evidence="2 3">
    <name type="scientific">Cordyceps fumosorosea (strain ARSEF 2679)</name>
    <name type="common">Isaria fumosorosea</name>
    <dbReference type="NCBI Taxonomy" id="1081104"/>
    <lineage>
        <taxon>Eukaryota</taxon>
        <taxon>Fungi</taxon>
        <taxon>Dikarya</taxon>
        <taxon>Ascomycota</taxon>
        <taxon>Pezizomycotina</taxon>
        <taxon>Sordariomycetes</taxon>
        <taxon>Hypocreomycetidae</taxon>
        <taxon>Hypocreales</taxon>
        <taxon>Cordycipitaceae</taxon>
        <taxon>Cordyceps</taxon>
    </lineage>
</organism>
<feature type="signal peptide" evidence="1">
    <location>
        <begin position="1"/>
        <end position="16"/>
    </location>
</feature>
<dbReference type="PANTHER" id="PTHR36195:SF4">
    <property type="entry name" value="DOMAIN PROTEIN, PUTATIVE (AFU_ORTHOLOGUE AFUA_5G01990)-RELATED"/>
    <property type="match status" value="1"/>
</dbReference>
<evidence type="ECO:0000313" key="3">
    <source>
        <dbReference type="Proteomes" id="UP000076744"/>
    </source>
</evidence>
<dbReference type="PANTHER" id="PTHR36195">
    <property type="entry name" value="DOMAIN PROTEIN, PUTATIVE (AFU_ORTHOLOGUE AFUA_5G01990)-RELATED-RELATED"/>
    <property type="match status" value="1"/>
</dbReference>
<keyword evidence="3" id="KW-1185">Reference proteome</keyword>
<evidence type="ECO:0000256" key="1">
    <source>
        <dbReference type="SAM" id="SignalP"/>
    </source>
</evidence>
<comment type="caution">
    <text evidence="2">The sequence shown here is derived from an EMBL/GenBank/DDBJ whole genome shotgun (WGS) entry which is preliminary data.</text>
</comment>
<feature type="chain" id="PRO_5007891219" evidence="1">
    <location>
        <begin position="17"/>
        <end position="155"/>
    </location>
</feature>
<protein>
    <submittedName>
        <fullName evidence="2">Phase-specific protein</fullName>
    </submittedName>
</protein>
<proteinExistence type="predicted"/>
<dbReference type="InterPro" id="IPR006771">
    <property type="entry name" value="CetA-like"/>
</dbReference>
<dbReference type="STRING" id="1081104.A0A167PMG3"/>
<dbReference type="RefSeq" id="XP_018701849.1">
    <property type="nucleotide sequence ID" value="XM_018850937.1"/>
</dbReference>
<sequence length="155" mass="16134">MLKQLSLLALAGLSAATNVGSARVVNNCDHPVTLWSVGGDISAAHTLAKNGGKYAEQYHRDPKTGGIALKITLANNGIYTGAAQTIFAYTLDPNAVWYDLSSSMGDAFAGKRLTVTSSNTQCQGIVWADGRTPAGSQVKVCTPDSDTTLTLCAAK</sequence>
<dbReference type="AlphaFoldDB" id="A0A167PMG3"/>
<dbReference type="EMBL" id="AZHB01000021">
    <property type="protein sequence ID" value="OAA56818.1"/>
    <property type="molecule type" value="Genomic_DNA"/>
</dbReference>
<dbReference type="GeneID" id="30023626"/>
<keyword evidence="1" id="KW-0732">Signal</keyword>
<dbReference type="OrthoDB" id="3682664at2759"/>
<accession>A0A167PMG3</accession>
<name>A0A167PMG3_CORFA</name>